<dbReference type="AlphaFoldDB" id="A0A1M4TXV4"/>
<dbReference type="InterPro" id="IPR011990">
    <property type="entry name" value="TPR-like_helical_dom_sf"/>
</dbReference>
<keyword evidence="2" id="KW-1185">Reference proteome</keyword>
<name>A0A1M4TXV4_9FLAO</name>
<dbReference type="Gene3D" id="1.25.40.10">
    <property type="entry name" value="Tetratricopeptide repeat domain"/>
    <property type="match status" value="2"/>
</dbReference>
<evidence type="ECO:0000313" key="2">
    <source>
        <dbReference type="Proteomes" id="UP000184406"/>
    </source>
</evidence>
<reference evidence="2" key="1">
    <citation type="submission" date="2016-11" db="EMBL/GenBank/DDBJ databases">
        <authorList>
            <person name="Varghese N."/>
            <person name="Submissions S."/>
        </authorList>
    </citation>
    <scope>NUCLEOTIDE SEQUENCE [LARGE SCALE GENOMIC DNA]</scope>
    <source>
        <strain evidence="2">DSM 17539</strain>
    </source>
</reference>
<dbReference type="SUPFAM" id="SSF48452">
    <property type="entry name" value="TPR-like"/>
    <property type="match status" value="2"/>
</dbReference>
<evidence type="ECO:0008006" key="3">
    <source>
        <dbReference type="Google" id="ProtNLM"/>
    </source>
</evidence>
<gene>
    <name evidence="1" type="ORF">SAMN03080594_101417</name>
</gene>
<dbReference type="EMBL" id="FQUX01000001">
    <property type="protein sequence ID" value="SHE49244.1"/>
    <property type="molecule type" value="Genomic_DNA"/>
</dbReference>
<accession>A0A1M4TXV4</accession>
<protein>
    <recommendedName>
        <fullName evidence="3">Tetratricopeptide repeat-containing protein</fullName>
    </recommendedName>
</protein>
<evidence type="ECO:0000313" key="1">
    <source>
        <dbReference type="EMBL" id="SHE49244.1"/>
    </source>
</evidence>
<dbReference type="Proteomes" id="UP000184406">
    <property type="component" value="Unassembled WGS sequence"/>
</dbReference>
<proteinExistence type="predicted"/>
<organism evidence="1 2">
    <name type="scientific">Arenibacter palladensis</name>
    <dbReference type="NCBI Taxonomy" id="237373"/>
    <lineage>
        <taxon>Bacteria</taxon>
        <taxon>Pseudomonadati</taxon>
        <taxon>Bacteroidota</taxon>
        <taxon>Flavobacteriia</taxon>
        <taxon>Flavobacteriales</taxon>
        <taxon>Flavobacteriaceae</taxon>
        <taxon>Arenibacter</taxon>
    </lineage>
</organism>
<sequence>MRRKGYMFILALGLVLIPRLGCAQENEIKEEESAEVFLEEYTDEFQEKFFEALKQKGIENYDRAINLFLECKRLDPNNTTLDHELAKAYLASKQIVLAQQYGISALNARPANYWVLNTLVDITQRQGLGLDVVRDKIPYNNVQLQENLALIYFSQENYDSALKILNGMKISTFSKELSSRINNSIKTRENTEIKEDTIIVEVKKQSPMDNFMSKISDYLAKSDFKNAASVSEEALENFPAQPYFYYAYGLSLNKVKKHKEAIMALESGLDYLLDDMDLANKIYKELVDANNALGNSSKANMYLSKLKSGS</sequence>